<evidence type="ECO:0000313" key="2">
    <source>
        <dbReference type="EMBL" id="PVD36788.1"/>
    </source>
</evidence>
<feature type="compositionally biased region" description="Basic residues" evidence="1">
    <location>
        <begin position="1"/>
        <end position="13"/>
    </location>
</feature>
<dbReference type="EMBL" id="PZQS01000002">
    <property type="protein sequence ID" value="PVD36788.1"/>
    <property type="molecule type" value="Genomic_DNA"/>
</dbReference>
<reference evidence="2 3" key="1">
    <citation type="submission" date="2018-04" db="EMBL/GenBank/DDBJ databases">
        <title>The genome of golden apple snail Pomacea canaliculata provides insight into stress tolerance and invasive adaptation.</title>
        <authorList>
            <person name="Liu C."/>
            <person name="Liu B."/>
            <person name="Ren Y."/>
            <person name="Zhang Y."/>
            <person name="Wang H."/>
            <person name="Li S."/>
            <person name="Jiang F."/>
            <person name="Yin L."/>
            <person name="Zhang G."/>
            <person name="Qian W."/>
            <person name="Fan W."/>
        </authorList>
    </citation>
    <scope>NUCLEOTIDE SEQUENCE [LARGE SCALE GENOMIC DNA]</scope>
    <source>
        <strain evidence="2">SZHN2017</strain>
        <tissue evidence="2">Muscle</tissue>
    </source>
</reference>
<dbReference type="Proteomes" id="UP000245119">
    <property type="component" value="Linkage Group LG2"/>
</dbReference>
<feature type="region of interest" description="Disordered" evidence="1">
    <location>
        <begin position="1"/>
        <end position="57"/>
    </location>
</feature>
<gene>
    <name evidence="2" type="ORF">C0Q70_03778</name>
</gene>
<keyword evidence="3" id="KW-1185">Reference proteome</keyword>
<evidence type="ECO:0000256" key="1">
    <source>
        <dbReference type="SAM" id="MobiDB-lite"/>
    </source>
</evidence>
<protein>
    <submittedName>
        <fullName evidence="2">Uncharacterized protein</fullName>
    </submittedName>
</protein>
<sequence length="112" mass="12035">MVGGRRGKGHARHSGNTSYLSPPPPLAANAATDDVGSSDTIPAPRTPATSRARTTVSRGRCLGDTTTTLYVSTCLTYPPKERTRHQRGQQVGHESLHVPQWLGNYGVTAFHK</sequence>
<dbReference type="AlphaFoldDB" id="A0A2T7PTN8"/>
<name>A0A2T7PTN8_POMCA</name>
<evidence type="ECO:0000313" key="3">
    <source>
        <dbReference type="Proteomes" id="UP000245119"/>
    </source>
</evidence>
<comment type="caution">
    <text evidence="2">The sequence shown here is derived from an EMBL/GenBank/DDBJ whole genome shotgun (WGS) entry which is preliminary data.</text>
</comment>
<organism evidence="2 3">
    <name type="scientific">Pomacea canaliculata</name>
    <name type="common">Golden apple snail</name>
    <dbReference type="NCBI Taxonomy" id="400727"/>
    <lineage>
        <taxon>Eukaryota</taxon>
        <taxon>Metazoa</taxon>
        <taxon>Spiralia</taxon>
        <taxon>Lophotrochozoa</taxon>
        <taxon>Mollusca</taxon>
        <taxon>Gastropoda</taxon>
        <taxon>Caenogastropoda</taxon>
        <taxon>Architaenioglossa</taxon>
        <taxon>Ampullarioidea</taxon>
        <taxon>Ampullariidae</taxon>
        <taxon>Pomacea</taxon>
    </lineage>
</organism>
<feature type="compositionally biased region" description="Low complexity" evidence="1">
    <location>
        <begin position="40"/>
        <end position="55"/>
    </location>
</feature>
<proteinExistence type="predicted"/>
<accession>A0A2T7PTN8</accession>